<dbReference type="RefSeq" id="WP_209533231.1">
    <property type="nucleotide sequence ID" value="NZ_JAEEGA010000037.1"/>
</dbReference>
<comment type="caution">
    <text evidence="2">The sequence shown here is derived from an EMBL/GenBank/DDBJ whole genome shotgun (WGS) entry which is preliminary data.</text>
</comment>
<accession>A0A940PJC0</accession>
<dbReference type="Gene3D" id="3.40.50.10140">
    <property type="entry name" value="Toll/interleukin-1 receptor homology (TIR) domain"/>
    <property type="match status" value="1"/>
</dbReference>
<evidence type="ECO:0000313" key="3">
    <source>
        <dbReference type="Proteomes" id="UP000674938"/>
    </source>
</evidence>
<dbReference type="InterPro" id="IPR027417">
    <property type="entry name" value="P-loop_NTPase"/>
</dbReference>
<gene>
    <name evidence="2" type="ORF">I6N95_26830</name>
</gene>
<dbReference type="Pfam" id="PF13181">
    <property type="entry name" value="TPR_8"/>
    <property type="match status" value="1"/>
</dbReference>
<feature type="non-terminal residue" evidence="2">
    <location>
        <position position="767"/>
    </location>
</feature>
<dbReference type="SUPFAM" id="SSF52540">
    <property type="entry name" value="P-loop containing nucleoside triphosphate hydrolases"/>
    <property type="match status" value="1"/>
</dbReference>
<dbReference type="Pfam" id="PF13676">
    <property type="entry name" value="TIR_2"/>
    <property type="match status" value="1"/>
</dbReference>
<dbReference type="InterPro" id="IPR011990">
    <property type="entry name" value="TPR-like_helical_dom_sf"/>
</dbReference>
<evidence type="ECO:0000259" key="1">
    <source>
        <dbReference type="PROSITE" id="PS50104"/>
    </source>
</evidence>
<organism evidence="2 3">
    <name type="scientific">Vagococcus allomyrinae</name>
    <dbReference type="NCBI Taxonomy" id="2794353"/>
    <lineage>
        <taxon>Bacteria</taxon>
        <taxon>Bacillati</taxon>
        <taxon>Bacillota</taxon>
        <taxon>Bacilli</taxon>
        <taxon>Lactobacillales</taxon>
        <taxon>Enterococcaceae</taxon>
        <taxon>Vagococcus</taxon>
    </lineage>
</organism>
<dbReference type="SUPFAM" id="SSF48452">
    <property type="entry name" value="TPR-like"/>
    <property type="match status" value="1"/>
</dbReference>
<dbReference type="AlphaFoldDB" id="A0A940PJC0"/>
<feature type="domain" description="TIR" evidence="1">
    <location>
        <begin position="1"/>
        <end position="118"/>
    </location>
</feature>
<dbReference type="InterPro" id="IPR019734">
    <property type="entry name" value="TPR_rpt"/>
</dbReference>
<evidence type="ECO:0000313" key="2">
    <source>
        <dbReference type="EMBL" id="MBP1044631.1"/>
    </source>
</evidence>
<dbReference type="PROSITE" id="PS50104">
    <property type="entry name" value="TIR"/>
    <property type="match status" value="1"/>
</dbReference>
<dbReference type="InterPro" id="IPR000157">
    <property type="entry name" value="TIR_dom"/>
</dbReference>
<name>A0A940PJC0_9ENTE</name>
<dbReference type="GO" id="GO:0007165">
    <property type="term" value="P:signal transduction"/>
    <property type="evidence" value="ECO:0007669"/>
    <property type="project" value="InterPro"/>
</dbReference>
<dbReference type="SMART" id="SM00028">
    <property type="entry name" value="TPR"/>
    <property type="match status" value="4"/>
</dbReference>
<sequence>MKRAFLSHNGADKPFVLDVYKELGHVNAVIDSHQFIEGVDLRNQINTYILNSEVFVLFASKESLSAPWVTYELNIAEMAVLNRDIANILVILIDKDITHANLPKWLQNSLIRYVETPKIAASLIRSILETKVESLFLGRGEDQEKFARHYFSSDRNSRNLVFFGLDGIGRRSFAKYIVKQNFNLLLSSEYQIEGSKSLISLYRDLLLDSMTGLSISKIDENIRCFSELELAEQVSEILNYLNNFAKHNQVPILVDKGGMLNSEGEFKTEILELMNQINKTDNLFVMFLLTRNPRGYNNNLYFVSFVPPLSLESSAQLLKQYCNVFHSINISKEDSNTVGDYIAGYPPAVRIASNDIHLYGIDMVKESPVNLIHYNKGVFDEYINNNIKKEEEYLLKIINNFGSLSLKILMNLVPDSNKLINRLIDLSIVTLNVDSQSYSISTPVVNALNQRYGVLNKNDYKSIVGRLKNEYLNSDNVPDIKTLDVLIVCLLRSDVNNGLDKFKKLILPSDIYKSAMSAYKSKDWLTAKNLFEKLLKLDKDNISALEYYIRSKIRLKENTDADLRKMHDLSIEKYLSICGFKYLKAGKFTLAAEKYENVKKNYYASPYIYRDLGECYYQLGELDKVREILNEGLVKTNFKNKFMLDLAAKNAIRQNNFDDARSYLGQLEQVDTQGSVLHRKSSLYSKEGNLIEARKCAEQAVSQENSRREFYLLLANIHISLGDLVSAKKTLDETYEKYRQLNIGSDNGFLNLMCLYYIRTKNMTKSR</sequence>
<dbReference type="InterPro" id="IPR035897">
    <property type="entry name" value="Toll_tir_struct_dom_sf"/>
</dbReference>
<keyword evidence="3" id="KW-1185">Reference proteome</keyword>
<protein>
    <submittedName>
        <fullName evidence="2">Tetratricopeptide repeat protein</fullName>
    </submittedName>
</protein>
<proteinExistence type="predicted"/>
<reference evidence="2" key="1">
    <citation type="submission" date="2020-12" db="EMBL/GenBank/DDBJ databases">
        <title>Vagococcus allomyrinae sp. nov. and Enterococcus lavae sp. nov., isolated from the larvae of Allomyrina dichotoma.</title>
        <authorList>
            <person name="Lee S.D."/>
        </authorList>
    </citation>
    <scope>NUCLEOTIDE SEQUENCE</scope>
    <source>
        <strain evidence="2">BWB3-3</strain>
    </source>
</reference>
<dbReference type="Gene3D" id="1.25.40.10">
    <property type="entry name" value="Tetratricopeptide repeat domain"/>
    <property type="match status" value="1"/>
</dbReference>
<dbReference type="Pfam" id="PF13432">
    <property type="entry name" value="TPR_16"/>
    <property type="match status" value="1"/>
</dbReference>
<dbReference type="Proteomes" id="UP000674938">
    <property type="component" value="Unassembled WGS sequence"/>
</dbReference>
<dbReference type="SUPFAM" id="SSF52200">
    <property type="entry name" value="Toll/Interleukin receptor TIR domain"/>
    <property type="match status" value="1"/>
</dbReference>
<dbReference type="EMBL" id="JAEEGA010000037">
    <property type="protein sequence ID" value="MBP1044631.1"/>
    <property type="molecule type" value="Genomic_DNA"/>
</dbReference>